<comment type="cofactor">
    <cofactor evidence="1 7">
        <name>FAD</name>
        <dbReference type="ChEBI" id="CHEBI:57692"/>
    </cofactor>
</comment>
<reference evidence="11 12" key="1">
    <citation type="submission" date="2019-01" db="EMBL/GenBank/DDBJ databases">
        <title>Nuclear Genome Assembly of the Microalgal Biofuel strain Nannochloropsis salina CCMP1776.</title>
        <authorList>
            <person name="Hovde B."/>
        </authorList>
    </citation>
    <scope>NUCLEOTIDE SEQUENCE [LARGE SCALE GENOMIC DNA]</scope>
    <source>
        <strain evidence="11 12">CCMP1776</strain>
    </source>
</reference>
<dbReference type="AlphaFoldDB" id="A0A4D9CWR8"/>
<dbReference type="GO" id="GO:0003995">
    <property type="term" value="F:acyl-CoA dehydrogenase activity"/>
    <property type="evidence" value="ECO:0007669"/>
    <property type="project" value="TreeGrafter"/>
</dbReference>
<dbReference type="InterPro" id="IPR013786">
    <property type="entry name" value="AcylCoA_DH/ox_N"/>
</dbReference>
<evidence type="ECO:0000256" key="4">
    <source>
        <dbReference type="ARBA" id="ARBA00022630"/>
    </source>
</evidence>
<dbReference type="SUPFAM" id="SSF47203">
    <property type="entry name" value="Acyl-CoA dehydrogenase C-terminal domain-like"/>
    <property type="match status" value="1"/>
</dbReference>
<dbReference type="PANTHER" id="PTHR48083">
    <property type="entry name" value="MEDIUM-CHAIN SPECIFIC ACYL-COA DEHYDROGENASE, MITOCHONDRIAL-RELATED"/>
    <property type="match status" value="1"/>
</dbReference>
<dbReference type="InterPro" id="IPR036250">
    <property type="entry name" value="AcylCo_DH-like_C"/>
</dbReference>
<evidence type="ECO:0000256" key="1">
    <source>
        <dbReference type="ARBA" id="ARBA00001974"/>
    </source>
</evidence>
<accession>A0A4D9CWR8</accession>
<dbReference type="InterPro" id="IPR037069">
    <property type="entry name" value="AcylCoA_DH/ox_N_sf"/>
</dbReference>
<feature type="domain" description="Acyl-CoA dehydrogenase/oxidase C-terminal" evidence="8">
    <location>
        <begin position="251"/>
        <end position="400"/>
    </location>
</feature>
<dbReference type="GO" id="GO:0050660">
    <property type="term" value="F:flavin adenine dinucleotide binding"/>
    <property type="evidence" value="ECO:0007669"/>
    <property type="project" value="InterPro"/>
</dbReference>
<evidence type="ECO:0000256" key="6">
    <source>
        <dbReference type="ARBA" id="ARBA00023002"/>
    </source>
</evidence>
<evidence type="ECO:0000313" key="11">
    <source>
        <dbReference type="EMBL" id="TFJ83712.1"/>
    </source>
</evidence>
<sequence>MYPQLSPHAKTLYAKLTAFVDEECLPAEELYERQHAELSSRWMIPEIIETLKGKARKLGLWNLFMMERDVYHSGLNMVEYAVLSEVMGRSFLAPEACNCNAPDTGNMEVLAKYGNARQQAQWLNPLMKGSIRSTFLMTEPGVASSDATNIATSFRREGDEYVVNGRKWWSSGAMHPRCQVALVLGKVDSPVTAAAPRHRQHSILIVPMATPGVKVLRALSVFGFDDAPHGHAEVELVEVRVPVSNLILGEGDGFKIAQGRLGPGRIHHCMRAIGLSERVLGLATKRALTRRAFGKEIARQGAVQRDLAQCRISVDQARLLVLHAAWRMDTNKGAKGAQQEIAMIKVVAPSAGQQVVDTAIQIHGGMGVCQDTILARAFAYMRSLRIADGPDDVHMRTVARYELKKAMEGATGPAADAWYRSGGEVAKENGQSRL</sequence>
<evidence type="ECO:0008006" key="13">
    <source>
        <dbReference type="Google" id="ProtNLM"/>
    </source>
</evidence>
<evidence type="ECO:0000256" key="2">
    <source>
        <dbReference type="ARBA" id="ARBA00009347"/>
    </source>
</evidence>
<dbReference type="InterPro" id="IPR009100">
    <property type="entry name" value="AcylCoA_DH/oxidase_NM_dom_sf"/>
</dbReference>
<evidence type="ECO:0000256" key="3">
    <source>
        <dbReference type="ARBA" id="ARBA00011738"/>
    </source>
</evidence>
<keyword evidence="4 7" id="KW-0285">Flavoprotein</keyword>
<dbReference type="InterPro" id="IPR006091">
    <property type="entry name" value="Acyl-CoA_Oxase/DH_mid-dom"/>
</dbReference>
<comment type="similarity">
    <text evidence="2 7">Belongs to the acyl-CoA dehydrogenase family.</text>
</comment>
<gene>
    <name evidence="11" type="ORF">NSK_004816</name>
</gene>
<dbReference type="Proteomes" id="UP000355283">
    <property type="component" value="Unassembled WGS sequence"/>
</dbReference>
<evidence type="ECO:0000259" key="8">
    <source>
        <dbReference type="Pfam" id="PF00441"/>
    </source>
</evidence>
<name>A0A4D9CWR8_9STRA</name>
<dbReference type="SUPFAM" id="SSF56645">
    <property type="entry name" value="Acyl-CoA dehydrogenase NM domain-like"/>
    <property type="match status" value="1"/>
</dbReference>
<dbReference type="Gene3D" id="2.40.110.10">
    <property type="entry name" value="Butyryl-CoA Dehydrogenase, subunit A, domain 2"/>
    <property type="match status" value="1"/>
</dbReference>
<evidence type="ECO:0000256" key="5">
    <source>
        <dbReference type="ARBA" id="ARBA00022827"/>
    </source>
</evidence>
<dbReference type="GO" id="GO:0005737">
    <property type="term" value="C:cytoplasm"/>
    <property type="evidence" value="ECO:0007669"/>
    <property type="project" value="TreeGrafter"/>
</dbReference>
<dbReference type="Pfam" id="PF02770">
    <property type="entry name" value="Acyl-CoA_dh_M"/>
    <property type="match status" value="1"/>
</dbReference>
<feature type="domain" description="Acyl-CoA oxidase/dehydrogenase middle" evidence="9">
    <location>
        <begin position="135"/>
        <end position="234"/>
    </location>
</feature>
<dbReference type="EMBL" id="SDOX01000021">
    <property type="protein sequence ID" value="TFJ83712.1"/>
    <property type="molecule type" value="Genomic_DNA"/>
</dbReference>
<keyword evidence="12" id="KW-1185">Reference proteome</keyword>
<keyword evidence="6 7" id="KW-0560">Oxidoreductase</keyword>
<dbReference type="FunFam" id="2.40.110.10:FF:000002">
    <property type="entry name" value="Acyl-CoA dehydrogenase fadE12"/>
    <property type="match status" value="1"/>
</dbReference>
<protein>
    <recommendedName>
        <fullName evidence="13">Acyl-CoA dehydrogenase</fullName>
    </recommendedName>
</protein>
<dbReference type="Gene3D" id="1.10.540.10">
    <property type="entry name" value="Acyl-CoA dehydrogenase/oxidase, N-terminal domain"/>
    <property type="match status" value="1"/>
</dbReference>
<proteinExistence type="inferred from homology"/>
<keyword evidence="5 7" id="KW-0274">FAD</keyword>
<dbReference type="InterPro" id="IPR046373">
    <property type="entry name" value="Acyl-CoA_Oxase/DH_mid-dom_sf"/>
</dbReference>
<dbReference type="OrthoDB" id="434771at2759"/>
<comment type="caution">
    <text evidence="11">The sequence shown here is derived from an EMBL/GenBank/DDBJ whole genome shotgun (WGS) entry which is preliminary data.</text>
</comment>
<dbReference type="InterPro" id="IPR050741">
    <property type="entry name" value="Acyl-CoA_dehydrogenase"/>
</dbReference>
<dbReference type="Pfam" id="PF00441">
    <property type="entry name" value="Acyl-CoA_dh_1"/>
    <property type="match status" value="1"/>
</dbReference>
<evidence type="ECO:0000259" key="9">
    <source>
        <dbReference type="Pfam" id="PF02770"/>
    </source>
</evidence>
<dbReference type="Gene3D" id="1.20.140.10">
    <property type="entry name" value="Butyryl-CoA Dehydrogenase, subunit A, domain 3"/>
    <property type="match status" value="1"/>
</dbReference>
<dbReference type="PANTHER" id="PTHR48083:SF13">
    <property type="entry name" value="ACYL-COA DEHYDROGENASE FAMILY MEMBER 11"/>
    <property type="match status" value="1"/>
</dbReference>
<dbReference type="GO" id="GO:0033539">
    <property type="term" value="P:fatty acid beta-oxidation using acyl-CoA dehydrogenase"/>
    <property type="evidence" value="ECO:0007669"/>
    <property type="project" value="TreeGrafter"/>
</dbReference>
<organism evidence="11 12">
    <name type="scientific">Nannochloropsis salina CCMP1776</name>
    <dbReference type="NCBI Taxonomy" id="1027361"/>
    <lineage>
        <taxon>Eukaryota</taxon>
        <taxon>Sar</taxon>
        <taxon>Stramenopiles</taxon>
        <taxon>Ochrophyta</taxon>
        <taxon>Eustigmatophyceae</taxon>
        <taxon>Eustigmatales</taxon>
        <taxon>Monodopsidaceae</taxon>
        <taxon>Microchloropsis</taxon>
        <taxon>Microchloropsis salina</taxon>
    </lineage>
</organism>
<comment type="subunit">
    <text evidence="3">Homodimer.</text>
</comment>
<evidence type="ECO:0000256" key="7">
    <source>
        <dbReference type="RuleBase" id="RU362125"/>
    </source>
</evidence>
<evidence type="ECO:0000313" key="12">
    <source>
        <dbReference type="Proteomes" id="UP000355283"/>
    </source>
</evidence>
<evidence type="ECO:0000259" key="10">
    <source>
        <dbReference type="Pfam" id="PF02771"/>
    </source>
</evidence>
<dbReference type="Pfam" id="PF02771">
    <property type="entry name" value="Acyl-CoA_dh_N"/>
    <property type="match status" value="1"/>
</dbReference>
<feature type="domain" description="Acyl-CoA dehydrogenase/oxidase N-terminal" evidence="10">
    <location>
        <begin position="8"/>
        <end position="129"/>
    </location>
</feature>
<dbReference type="InterPro" id="IPR009075">
    <property type="entry name" value="AcylCo_DH/oxidase_C"/>
</dbReference>